<dbReference type="InterPro" id="IPR003615">
    <property type="entry name" value="HNH_nuc"/>
</dbReference>
<dbReference type="Proteomes" id="UP000667650">
    <property type="component" value="Unassembled WGS sequence"/>
</dbReference>
<dbReference type="CDD" id="cd00085">
    <property type="entry name" value="HNHc"/>
    <property type="match status" value="1"/>
</dbReference>
<name>A0A964TF89_9FLAO</name>
<organism evidence="2 3">
    <name type="scientific">Flagellimonas ochracea</name>
    <dbReference type="NCBI Taxonomy" id="2696472"/>
    <lineage>
        <taxon>Bacteria</taxon>
        <taxon>Pseudomonadati</taxon>
        <taxon>Bacteroidota</taxon>
        <taxon>Flavobacteriia</taxon>
        <taxon>Flavobacteriales</taxon>
        <taxon>Flavobacteriaceae</taxon>
        <taxon>Flagellimonas</taxon>
    </lineage>
</organism>
<protein>
    <recommendedName>
        <fullName evidence="1">HNH domain-containing protein</fullName>
    </recommendedName>
</protein>
<dbReference type="GO" id="GO:0008270">
    <property type="term" value="F:zinc ion binding"/>
    <property type="evidence" value="ECO:0007669"/>
    <property type="project" value="InterPro"/>
</dbReference>
<evidence type="ECO:0000313" key="3">
    <source>
        <dbReference type="Proteomes" id="UP000667650"/>
    </source>
</evidence>
<dbReference type="InterPro" id="IPR002711">
    <property type="entry name" value="HNH"/>
</dbReference>
<dbReference type="Gene3D" id="1.10.30.50">
    <property type="match status" value="1"/>
</dbReference>
<gene>
    <name evidence="2" type="ORF">GTQ34_14325</name>
</gene>
<dbReference type="GO" id="GO:0003676">
    <property type="term" value="F:nucleic acid binding"/>
    <property type="evidence" value="ECO:0007669"/>
    <property type="project" value="InterPro"/>
</dbReference>
<sequence length="359" mass="40252">MRPVTKITPPPHYQVPATQKFAALKGGVINPVNYVFQVHNNTPIQTTAILEKMQSYSQNPPAKKTVDAEAFRLMKVRMYGIYGSSRRDLIDNFGQYCNFCGLPVYDSSLAVEHTLPKDQFPIVCVDYNNFLLVCPVCNSKKGSRPTYADGVAWSGVPHPTLAQVRDAAFANFMWATLKEAYRGFYPTFLVKPVGQGNWTALPPNYAFYLQNSFIETSGQEVIASIFDGNQLQRVAVMAFVNPNNNVSDNMLKLIGQNDFNPNAPELSDRRILNLTKTWLAVLEALKGFEIAVGTGNQTIIDTFFNQLKSMASAKGFYYMWIFILQYFTANTNMKTLVTEFVQKTANNTYFPGTNTAEIP</sequence>
<dbReference type="Pfam" id="PF01844">
    <property type="entry name" value="HNH"/>
    <property type="match status" value="1"/>
</dbReference>
<comment type="caution">
    <text evidence="2">The sequence shown here is derived from an EMBL/GenBank/DDBJ whole genome shotgun (WGS) entry which is preliminary data.</text>
</comment>
<dbReference type="EMBL" id="JAAABI010000006">
    <property type="protein sequence ID" value="NAY93093.1"/>
    <property type="molecule type" value="Genomic_DNA"/>
</dbReference>
<dbReference type="AlphaFoldDB" id="A0A964TF89"/>
<proteinExistence type="predicted"/>
<dbReference type="GO" id="GO:0004519">
    <property type="term" value="F:endonuclease activity"/>
    <property type="evidence" value="ECO:0007669"/>
    <property type="project" value="InterPro"/>
</dbReference>
<feature type="domain" description="HNH" evidence="1">
    <location>
        <begin position="97"/>
        <end position="144"/>
    </location>
</feature>
<reference evidence="2" key="1">
    <citation type="submission" date="2020-01" db="EMBL/GenBank/DDBJ databases">
        <title>Muricauda ochracea sp. nov., isolated from a tidal flat of Garorim bay in Korea.</title>
        <authorList>
            <person name="Kim D."/>
            <person name="Yoo Y."/>
            <person name="Kim J.-J."/>
        </authorList>
    </citation>
    <scope>NUCLEOTIDE SEQUENCE</scope>
    <source>
        <strain evidence="2">JGD-17</strain>
    </source>
</reference>
<dbReference type="RefSeq" id="WP_166524506.1">
    <property type="nucleotide sequence ID" value="NZ_JAAABI010000006.1"/>
</dbReference>
<keyword evidence="3" id="KW-1185">Reference proteome</keyword>
<evidence type="ECO:0000259" key="1">
    <source>
        <dbReference type="Pfam" id="PF01844"/>
    </source>
</evidence>
<evidence type="ECO:0000313" key="2">
    <source>
        <dbReference type="EMBL" id="NAY93093.1"/>
    </source>
</evidence>
<accession>A0A964TF89</accession>